<gene>
    <name evidence="3" type="ORF">CENA302_02940</name>
</gene>
<dbReference type="SUPFAM" id="SSF53335">
    <property type="entry name" value="S-adenosyl-L-methionine-dependent methyltransferases"/>
    <property type="match status" value="1"/>
</dbReference>
<sequence length="269" mass="29307">MLTDFYSIPDLYDILHTPGTASEARGIARVAKRFCRSAAATPTYLEPACGSGRLLRHFARRGCRTIGFDIEPAMVAYAKARARELPAGRRPSIFEARMEDFDAVRPRLRVDVAFNIINTIRHLPTDAALQRHLGAIARVLKPGGVYIVGLGLAAYGLEPPTEDVWTGTRGGIRVTQVVQYEPASGSKGNAARSERVVSHLTVRRGRGRAAKEQPKEEHIDSAYSLRSYNLAQWREAIAASPLVELGTAAGTGEPATPAEPGYYLFVLGH</sequence>
<dbReference type="AlphaFoldDB" id="A0A9Q5QZI1"/>
<reference evidence="3 4" key="1">
    <citation type="submission" date="2017-01" db="EMBL/GenBank/DDBJ databases">
        <authorList>
            <person name="Abreu V.A."/>
            <person name="Popin R.V."/>
            <person name="Rigonato J."/>
            <person name="Andreote A.P."/>
            <person name="Schaker P.C."/>
            <person name="Hoff-Risseti C."/>
            <person name="Alvarenga D.O."/>
            <person name="Varani A.M."/>
            <person name="Fiore M.F."/>
        </authorList>
    </citation>
    <scope>NUCLEOTIDE SEQUENCE [LARGE SCALE GENOMIC DNA]</scope>
    <source>
        <strain evidence="3 4">CENA302</strain>
    </source>
</reference>
<dbReference type="Pfam" id="PF13649">
    <property type="entry name" value="Methyltransf_25"/>
    <property type="match status" value="1"/>
</dbReference>
<evidence type="ECO:0000313" key="3">
    <source>
        <dbReference type="EMBL" id="OPH10920.1"/>
    </source>
</evidence>
<dbReference type="Gene3D" id="3.40.50.150">
    <property type="entry name" value="Vaccinia Virus protein VP39"/>
    <property type="match status" value="1"/>
</dbReference>
<keyword evidence="1" id="KW-0808">Transferase</keyword>
<dbReference type="Gene3D" id="2.20.130.10">
    <property type="entry name" value="CAC2371-like domains"/>
    <property type="match status" value="1"/>
</dbReference>
<dbReference type="EMBL" id="MTPU01000016">
    <property type="protein sequence ID" value="OPH10920.1"/>
    <property type="molecule type" value="Genomic_DNA"/>
</dbReference>
<protein>
    <recommendedName>
        <fullName evidence="2">Methyltransferase domain-containing protein</fullName>
    </recommendedName>
</protein>
<evidence type="ECO:0000313" key="4">
    <source>
        <dbReference type="Proteomes" id="UP000190056"/>
    </source>
</evidence>
<dbReference type="Proteomes" id="UP000190056">
    <property type="component" value="Unassembled WGS sequence"/>
</dbReference>
<organism evidence="3 4">
    <name type="scientific">Cylindrospermopsis raciborskii CENA302</name>
    <dbReference type="NCBI Taxonomy" id="1170768"/>
    <lineage>
        <taxon>Bacteria</taxon>
        <taxon>Bacillati</taxon>
        <taxon>Cyanobacteriota</taxon>
        <taxon>Cyanophyceae</taxon>
        <taxon>Nostocales</taxon>
        <taxon>Aphanizomenonaceae</taxon>
        <taxon>Cylindrospermopsis</taxon>
    </lineage>
</organism>
<evidence type="ECO:0000259" key="2">
    <source>
        <dbReference type="Pfam" id="PF13649"/>
    </source>
</evidence>
<name>A0A9Q5QZI1_9CYAN</name>
<feature type="domain" description="Methyltransferase" evidence="2">
    <location>
        <begin position="45"/>
        <end position="144"/>
    </location>
</feature>
<evidence type="ECO:0000256" key="1">
    <source>
        <dbReference type="ARBA" id="ARBA00022679"/>
    </source>
</evidence>
<dbReference type="PANTHER" id="PTHR43861">
    <property type="entry name" value="TRANS-ACONITATE 2-METHYLTRANSFERASE-RELATED"/>
    <property type="match status" value="1"/>
</dbReference>
<comment type="caution">
    <text evidence="3">The sequence shown here is derived from an EMBL/GenBank/DDBJ whole genome shotgun (WGS) entry which is preliminary data.</text>
</comment>
<dbReference type="InterPro" id="IPR029063">
    <property type="entry name" value="SAM-dependent_MTases_sf"/>
</dbReference>
<dbReference type="GO" id="GO:0016740">
    <property type="term" value="F:transferase activity"/>
    <property type="evidence" value="ECO:0007669"/>
    <property type="project" value="UniProtKB-KW"/>
</dbReference>
<dbReference type="CDD" id="cd02440">
    <property type="entry name" value="AdoMet_MTases"/>
    <property type="match status" value="1"/>
</dbReference>
<proteinExistence type="predicted"/>
<dbReference type="InterPro" id="IPR041698">
    <property type="entry name" value="Methyltransf_25"/>
</dbReference>
<accession>A0A9Q5QZI1</accession>